<sequence>MAVTQKEMLKYFIPRIEEKGKTYEKKTLVTAKKAKPGEKVITRTSDGVETQNTAKEGDFLVENQTSSGEQYLVGKEVFESKYQIHQSLSKGWASYHPIGKINAIQVNAQDLEHFKSDEELTFIAPWGESMVVKEGDFLVCPLDFSEIYRIAKKEFEETYKAIKA</sequence>
<gene>
    <name evidence="1" type="ORF">HLUCCX10_04605</name>
</gene>
<protein>
    <submittedName>
        <fullName evidence="1">Uncharacterized protein</fullName>
    </submittedName>
</protein>
<reference evidence="1 2" key="1">
    <citation type="submission" date="2015-09" db="EMBL/GenBank/DDBJ databases">
        <title>Identification and resolution of microdiversity through metagenomic sequencing of parallel consortia.</title>
        <authorList>
            <person name="Nelson W.C."/>
            <person name="Romine M.F."/>
            <person name="Lindemann S.R."/>
        </authorList>
    </citation>
    <scope>NUCLEOTIDE SEQUENCE [LARGE SCALE GENOMIC DNA]</scope>
    <source>
        <strain evidence="1">HL-49</strain>
    </source>
</reference>
<dbReference type="Proteomes" id="UP000050421">
    <property type="component" value="Unassembled WGS sequence"/>
</dbReference>
<proteinExistence type="predicted"/>
<dbReference type="AlphaFoldDB" id="A0A0P7YDT2"/>
<comment type="caution">
    <text evidence="1">The sequence shown here is derived from an EMBL/GenBank/DDBJ whole genome shotgun (WGS) entry which is preliminary data.</text>
</comment>
<dbReference type="EMBL" id="LJXT01000019">
    <property type="protein sequence ID" value="KPQ18839.1"/>
    <property type="molecule type" value="Genomic_DNA"/>
</dbReference>
<evidence type="ECO:0000313" key="1">
    <source>
        <dbReference type="EMBL" id="KPQ18839.1"/>
    </source>
</evidence>
<evidence type="ECO:0000313" key="2">
    <source>
        <dbReference type="Proteomes" id="UP000050421"/>
    </source>
</evidence>
<name>A0A0P7YDT2_9BACT</name>
<dbReference type="eggNOG" id="ENOG503227X">
    <property type="taxonomic scope" value="Bacteria"/>
</dbReference>
<dbReference type="PATRIC" id="fig|1305737.6.peg.1573"/>
<dbReference type="OrthoDB" id="823609at2"/>
<accession>A0A0P7YDT2</accession>
<organism evidence="1 2">
    <name type="scientific">Algoriphagus marincola HL-49</name>
    <dbReference type="NCBI Taxonomy" id="1305737"/>
    <lineage>
        <taxon>Bacteria</taxon>
        <taxon>Pseudomonadati</taxon>
        <taxon>Bacteroidota</taxon>
        <taxon>Cytophagia</taxon>
        <taxon>Cytophagales</taxon>
        <taxon>Cyclobacteriaceae</taxon>
        <taxon>Algoriphagus</taxon>
    </lineage>
</organism>